<keyword evidence="1" id="KW-0472">Membrane</keyword>
<name>A0ABD1T949_9LAMI</name>
<comment type="caution">
    <text evidence="2">The sequence shown here is derived from an EMBL/GenBank/DDBJ whole genome shotgun (WGS) entry which is preliminary data.</text>
</comment>
<keyword evidence="3" id="KW-1185">Reference proteome</keyword>
<sequence length="269" mass="30201">MAGNLKCKNVVSEENIKDVKKFSLEKLNLDRKKKLVMLCLDGLLVHRKDKNNVRRGLKPDVIHGRFRGPNGELRAFLDGLADTDHDVPTYVKEHRIGQPAITPSHPDWSSYRMILEHILTSVVRANWIDNLVEEMVSENQDSPTSGAGTSSSVPNLPSANVVADILSRLDGIFDKLTKLGESLARLESKLLQIEAHIYCHFPSPILEICMIPFYLAFLALMDIFMFNEFVAWKTLTRCSFGTIISSFLHREISVNFIDGHSGADPGIDE</sequence>
<feature type="transmembrane region" description="Helical" evidence="1">
    <location>
        <begin position="211"/>
        <end position="230"/>
    </location>
</feature>
<keyword evidence="1" id="KW-1133">Transmembrane helix</keyword>
<evidence type="ECO:0000313" key="3">
    <source>
        <dbReference type="Proteomes" id="UP001604277"/>
    </source>
</evidence>
<dbReference type="EMBL" id="JBFOLJ010000009">
    <property type="protein sequence ID" value="KAL2509252.1"/>
    <property type="molecule type" value="Genomic_DNA"/>
</dbReference>
<organism evidence="2 3">
    <name type="scientific">Forsythia ovata</name>
    <dbReference type="NCBI Taxonomy" id="205694"/>
    <lineage>
        <taxon>Eukaryota</taxon>
        <taxon>Viridiplantae</taxon>
        <taxon>Streptophyta</taxon>
        <taxon>Embryophyta</taxon>
        <taxon>Tracheophyta</taxon>
        <taxon>Spermatophyta</taxon>
        <taxon>Magnoliopsida</taxon>
        <taxon>eudicotyledons</taxon>
        <taxon>Gunneridae</taxon>
        <taxon>Pentapetalae</taxon>
        <taxon>asterids</taxon>
        <taxon>lamiids</taxon>
        <taxon>Lamiales</taxon>
        <taxon>Oleaceae</taxon>
        <taxon>Forsythieae</taxon>
        <taxon>Forsythia</taxon>
    </lineage>
</organism>
<accession>A0ABD1T949</accession>
<dbReference type="Proteomes" id="UP001604277">
    <property type="component" value="Unassembled WGS sequence"/>
</dbReference>
<keyword evidence="1" id="KW-0812">Transmembrane</keyword>
<gene>
    <name evidence="2" type="ORF">Fot_32899</name>
</gene>
<evidence type="ECO:0000256" key="1">
    <source>
        <dbReference type="SAM" id="Phobius"/>
    </source>
</evidence>
<proteinExistence type="predicted"/>
<protein>
    <submittedName>
        <fullName evidence="2">Uncharacterized protein</fullName>
    </submittedName>
</protein>
<dbReference type="AlphaFoldDB" id="A0ABD1T949"/>
<reference evidence="3" key="1">
    <citation type="submission" date="2024-07" db="EMBL/GenBank/DDBJ databases">
        <title>Two chromosome-level genome assemblies of Korean endemic species Abeliophyllum distichum and Forsythia ovata (Oleaceae).</title>
        <authorList>
            <person name="Jang H."/>
        </authorList>
    </citation>
    <scope>NUCLEOTIDE SEQUENCE [LARGE SCALE GENOMIC DNA]</scope>
</reference>
<evidence type="ECO:0000313" key="2">
    <source>
        <dbReference type="EMBL" id="KAL2509252.1"/>
    </source>
</evidence>